<protein>
    <recommendedName>
        <fullName evidence="3">Class I SAM-dependent methyltransferase</fullName>
    </recommendedName>
</protein>
<dbReference type="KEGG" id="pseg:D3H65_28355"/>
<proteinExistence type="predicted"/>
<dbReference type="Gene3D" id="3.40.50.150">
    <property type="entry name" value="Vaccinia Virus protein VP39"/>
    <property type="match status" value="1"/>
</dbReference>
<name>A0A3B7N0U8_9BACT</name>
<sequence length="82" mass="8954">MELKQAIQLIRTPKLDSASAQVWADLGAGTGLFTRALAQLIGENSTIYAVDRKDTDLQQIRATDHITIEKVPADFISDDLGL</sequence>
<dbReference type="Proteomes" id="UP000263900">
    <property type="component" value="Chromosome"/>
</dbReference>
<gene>
    <name evidence="1" type="ORF">D3H65_28355</name>
</gene>
<dbReference type="EMBL" id="CP032157">
    <property type="protein sequence ID" value="AXY77655.1"/>
    <property type="molecule type" value="Genomic_DNA"/>
</dbReference>
<evidence type="ECO:0008006" key="3">
    <source>
        <dbReference type="Google" id="ProtNLM"/>
    </source>
</evidence>
<evidence type="ECO:0000313" key="1">
    <source>
        <dbReference type="EMBL" id="AXY77655.1"/>
    </source>
</evidence>
<dbReference type="SUPFAM" id="SSF53335">
    <property type="entry name" value="S-adenosyl-L-methionine-dependent methyltransferases"/>
    <property type="match status" value="1"/>
</dbReference>
<dbReference type="OrthoDB" id="9784101at2"/>
<evidence type="ECO:0000313" key="2">
    <source>
        <dbReference type="Proteomes" id="UP000263900"/>
    </source>
</evidence>
<reference evidence="1 2" key="1">
    <citation type="submission" date="2018-09" db="EMBL/GenBank/DDBJ databases">
        <title>Genome sequencing of strain 6GH32-13.</title>
        <authorList>
            <person name="Weon H.-Y."/>
            <person name="Heo J."/>
            <person name="Kwon S.-W."/>
        </authorList>
    </citation>
    <scope>NUCLEOTIDE SEQUENCE [LARGE SCALE GENOMIC DNA]</scope>
    <source>
        <strain evidence="1 2">5GH32-13</strain>
    </source>
</reference>
<dbReference type="InterPro" id="IPR029063">
    <property type="entry name" value="SAM-dependent_MTases_sf"/>
</dbReference>
<dbReference type="RefSeq" id="WP_119053528.1">
    <property type="nucleotide sequence ID" value="NZ_CP032157.1"/>
</dbReference>
<organism evidence="1 2">
    <name type="scientific">Paraflavitalea soli</name>
    <dbReference type="NCBI Taxonomy" id="2315862"/>
    <lineage>
        <taxon>Bacteria</taxon>
        <taxon>Pseudomonadati</taxon>
        <taxon>Bacteroidota</taxon>
        <taxon>Chitinophagia</taxon>
        <taxon>Chitinophagales</taxon>
        <taxon>Chitinophagaceae</taxon>
        <taxon>Paraflavitalea</taxon>
    </lineage>
</organism>
<keyword evidence="2" id="KW-1185">Reference proteome</keyword>
<dbReference type="AlphaFoldDB" id="A0A3B7N0U8"/>
<accession>A0A3B7N0U8</accession>